<dbReference type="InterPro" id="IPR015797">
    <property type="entry name" value="NUDIX_hydrolase-like_dom_sf"/>
</dbReference>
<evidence type="ECO:0000256" key="6">
    <source>
        <dbReference type="ARBA" id="ARBA00023211"/>
    </source>
</evidence>
<feature type="region of interest" description="Disordered" evidence="7">
    <location>
        <begin position="1"/>
        <end position="32"/>
    </location>
</feature>
<keyword evidence="4" id="KW-0378">Hydrolase</keyword>
<keyword evidence="10" id="KW-1185">Reference proteome</keyword>
<dbReference type="PROSITE" id="PS51462">
    <property type="entry name" value="NUDIX"/>
    <property type="match status" value="1"/>
</dbReference>
<keyword evidence="5" id="KW-0460">Magnesium</keyword>
<dbReference type="AlphaFoldDB" id="A0A9X3UGP5"/>
<dbReference type="PANTHER" id="PTHR12318:SF0">
    <property type="entry name" value="ACYL-COENZYME A DIPHOSPHATASE NUDT19"/>
    <property type="match status" value="1"/>
</dbReference>
<evidence type="ECO:0000256" key="1">
    <source>
        <dbReference type="ARBA" id="ARBA00001936"/>
    </source>
</evidence>
<evidence type="ECO:0000313" key="9">
    <source>
        <dbReference type="EMBL" id="MDA5398283.1"/>
    </source>
</evidence>
<dbReference type="Gene3D" id="3.90.79.10">
    <property type="entry name" value="Nucleoside Triphosphate Pyrophosphohydrolase"/>
    <property type="match status" value="1"/>
</dbReference>
<comment type="cofactor">
    <cofactor evidence="1">
        <name>Mn(2+)</name>
        <dbReference type="ChEBI" id="CHEBI:29035"/>
    </cofactor>
</comment>
<evidence type="ECO:0000256" key="5">
    <source>
        <dbReference type="ARBA" id="ARBA00022842"/>
    </source>
</evidence>
<comment type="caution">
    <text evidence="9">The sequence shown here is derived from an EMBL/GenBank/DDBJ whole genome shotgun (WGS) entry which is preliminary data.</text>
</comment>
<keyword evidence="6" id="KW-0464">Manganese</keyword>
<dbReference type="GO" id="GO:0046872">
    <property type="term" value="F:metal ion binding"/>
    <property type="evidence" value="ECO:0007669"/>
    <property type="project" value="UniProtKB-KW"/>
</dbReference>
<dbReference type="InterPro" id="IPR039121">
    <property type="entry name" value="NUDT19"/>
</dbReference>
<evidence type="ECO:0000256" key="7">
    <source>
        <dbReference type="SAM" id="MobiDB-lite"/>
    </source>
</evidence>
<evidence type="ECO:0000259" key="8">
    <source>
        <dbReference type="PROSITE" id="PS51462"/>
    </source>
</evidence>
<feature type="domain" description="Nudix hydrolase" evidence="8">
    <location>
        <begin position="32"/>
        <end position="222"/>
    </location>
</feature>
<dbReference type="PANTHER" id="PTHR12318">
    <property type="entry name" value="TESTOSTERONE-REGULATED PROTEIN RP2"/>
    <property type="match status" value="1"/>
</dbReference>
<proteinExistence type="predicted"/>
<evidence type="ECO:0000256" key="3">
    <source>
        <dbReference type="ARBA" id="ARBA00022723"/>
    </source>
</evidence>
<feature type="compositionally biased region" description="Basic and acidic residues" evidence="7">
    <location>
        <begin position="9"/>
        <end position="25"/>
    </location>
</feature>
<dbReference type="GO" id="GO:0016818">
    <property type="term" value="F:hydrolase activity, acting on acid anhydrides, in phosphorus-containing anhydrides"/>
    <property type="evidence" value="ECO:0007669"/>
    <property type="project" value="InterPro"/>
</dbReference>
<evidence type="ECO:0000256" key="2">
    <source>
        <dbReference type="ARBA" id="ARBA00001946"/>
    </source>
</evidence>
<protein>
    <submittedName>
        <fullName evidence="9">NUDIX domain-containing protein</fullName>
    </submittedName>
</protein>
<comment type="cofactor">
    <cofactor evidence="2">
        <name>Mg(2+)</name>
        <dbReference type="ChEBI" id="CHEBI:18420"/>
    </cofactor>
</comment>
<keyword evidence="3" id="KW-0479">Metal-binding</keyword>
<dbReference type="InterPro" id="IPR000086">
    <property type="entry name" value="NUDIX_hydrolase_dom"/>
</dbReference>
<accession>A0A9X3UGP5</accession>
<organism evidence="9 10">
    <name type="scientific">Hoeflea prorocentri</name>
    <dbReference type="NCBI Taxonomy" id="1922333"/>
    <lineage>
        <taxon>Bacteria</taxon>
        <taxon>Pseudomonadati</taxon>
        <taxon>Pseudomonadota</taxon>
        <taxon>Alphaproteobacteria</taxon>
        <taxon>Hyphomicrobiales</taxon>
        <taxon>Rhizobiaceae</taxon>
        <taxon>Hoeflea</taxon>
    </lineage>
</organism>
<dbReference type="EMBL" id="JAPJZI010000001">
    <property type="protein sequence ID" value="MDA5398283.1"/>
    <property type="molecule type" value="Genomic_DNA"/>
</dbReference>
<dbReference type="SUPFAM" id="SSF55811">
    <property type="entry name" value="Nudix"/>
    <property type="match status" value="1"/>
</dbReference>
<reference evidence="9" key="1">
    <citation type="submission" date="2022-11" db="EMBL/GenBank/DDBJ databases">
        <title>Draft genome sequence of Hoeflea poritis E7-10 and Hoeflea prorocentri PM5-8, separated from scleractinian coral Porites lutea and marine dinoflagellate.</title>
        <authorList>
            <person name="Zhang G."/>
            <person name="Wei Q."/>
            <person name="Cai L."/>
        </authorList>
    </citation>
    <scope>NUCLEOTIDE SEQUENCE</scope>
    <source>
        <strain evidence="9">PM5-8</strain>
    </source>
</reference>
<gene>
    <name evidence="9" type="ORF">OQ273_06820</name>
</gene>
<dbReference type="RefSeq" id="WP_267989715.1">
    <property type="nucleotide sequence ID" value="NZ_JAPJZI010000001.1"/>
</dbReference>
<dbReference type="Proteomes" id="UP001151234">
    <property type="component" value="Unassembled WGS sequence"/>
</dbReference>
<evidence type="ECO:0000256" key="4">
    <source>
        <dbReference type="ARBA" id="ARBA00022801"/>
    </source>
</evidence>
<name>A0A9X3UGP5_9HYPH</name>
<dbReference type="CDD" id="cd18870">
    <property type="entry name" value="NUDIX_AcylCoAdiphos_Nudt19"/>
    <property type="match status" value="1"/>
</dbReference>
<evidence type="ECO:0000313" key="10">
    <source>
        <dbReference type="Proteomes" id="UP001151234"/>
    </source>
</evidence>
<sequence length="250" mass="27795">MAGNTQTDTADKGDGDLNKEAKRGPADGPLLRPKDAATLILIDRSGSEPALLMGKRHTAHAFMPDTYVFPGGRRDRDDWRIPVSDELHPEVEDRLMRRMAKPASARARALAVAAIRETHEEVGILVAGPGPVSSHQNWNAFARQSLAPRLSPLRYIARAVTPPGRTRRFDTRFFACFRDEIGPAEAESSNELLDLRWVGLSEVPSVDMPRITQAIITELASELERDASLPFGRPVPFYQARHGRFIRELL</sequence>